<sequence length="317" mass="34862">MYASFPPTLGQNVYGVGGYSDLYLLRASKYVKVSSGTLLLLEILSTLPDEAAFVWPGRMSISKALYLFNKYSPLVDQTLDIVTIFQTPAHLQLCLSHYKVISSFYFSGTICSEAILLARTIALWGWNKYVLALLAGGASAIGMVCVYAVYQSNLYVEFPAENASRLIECVPSNPDAWPALACMVLGDTVIIVLTFVLWYRERRAVPSAAIGTLFPTIYRDCALAYLFIGTISVANLLVLMLAEPEFSSAMEMPLRVVHSTLVTRVLLNLRGSASKTSGDTSYREQTRVTTIGWELATSGMPQDHSSLRNVEDFGNTI</sequence>
<protein>
    <recommendedName>
        <fullName evidence="2">DUF6533 domain-containing protein</fullName>
    </recommendedName>
</protein>
<proteinExistence type="predicted"/>
<accession>A0A4Q9MJ00</accession>
<dbReference type="EMBL" id="ML143433">
    <property type="protein sequence ID" value="TBU27365.1"/>
    <property type="molecule type" value="Genomic_DNA"/>
</dbReference>
<name>A0A4Q9MJ00_9APHY</name>
<evidence type="ECO:0000259" key="2">
    <source>
        <dbReference type="Pfam" id="PF20151"/>
    </source>
</evidence>
<evidence type="ECO:0000256" key="1">
    <source>
        <dbReference type="SAM" id="Phobius"/>
    </source>
</evidence>
<feature type="transmembrane region" description="Helical" evidence="1">
    <location>
        <begin position="176"/>
        <end position="200"/>
    </location>
</feature>
<dbReference type="InterPro" id="IPR045340">
    <property type="entry name" value="DUF6533"/>
</dbReference>
<organism evidence="3">
    <name type="scientific">Dichomitus squalens</name>
    <dbReference type="NCBI Taxonomy" id="114155"/>
    <lineage>
        <taxon>Eukaryota</taxon>
        <taxon>Fungi</taxon>
        <taxon>Dikarya</taxon>
        <taxon>Basidiomycota</taxon>
        <taxon>Agaricomycotina</taxon>
        <taxon>Agaricomycetes</taxon>
        <taxon>Polyporales</taxon>
        <taxon>Polyporaceae</taxon>
        <taxon>Dichomitus</taxon>
    </lineage>
</organism>
<keyword evidence="1" id="KW-0472">Membrane</keyword>
<evidence type="ECO:0000313" key="3">
    <source>
        <dbReference type="EMBL" id="TBU27365.1"/>
    </source>
</evidence>
<keyword evidence="1" id="KW-0812">Transmembrane</keyword>
<feature type="domain" description="DUF6533" evidence="2">
    <location>
        <begin position="30"/>
        <end position="75"/>
    </location>
</feature>
<dbReference type="Pfam" id="PF20151">
    <property type="entry name" value="DUF6533"/>
    <property type="match status" value="1"/>
</dbReference>
<feature type="transmembrane region" description="Helical" evidence="1">
    <location>
        <begin position="221"/>
        <end position="242"/>
    </location>
</feature>
<reference evidence="3" key="1">
    <citation type="submission" date="2019-01" db="EMBL/GenBank/DDBJ databases">
        <title>Draft genome sequences of three monokaryotic isolates of the white-rot basidiomycete fungus Dichomitus squalens.</title>
        <authorList>
            <consortium name="DOE Joint Genome Institute"/>
            <person name="Lopez S.C."/>
            <person name="Andreopoulos B."/>
            <person name="Pangilinan J."/>
            <person name="Lipzen A."/>
            <person name="Riley R."/>
            <person name="Ahrendt S."/>
            <person name="Ng V."/>
            <person name="Barry K."/>
            <person name="Daum C."/>
            <person name="Grigoriev I.V."/>
            <person name="Hilden K.S."/>
            <person name="Makela M.R."/>
            <person name="de Vries R.P."/>
        </authorList>
    </citation>
    <scope>NUCLEOTIDE SEQUENCE [LARGE SCALE GENOMIC DNA]</scope>
    <source>
        <strain evidence="3">OM18370.1</strain>
    </source>
</reference>
<keyword evidence="1" id="KW-1133">Transmembrane helix</keyword>
<dbReference type="OrthoDB" id="3350812at2759"/>
<gene>
    <name evidence="3" type="ORF">BD311DRAFT_760601</name>
</gene>
<feature type="transmembrane region" description="Helical" evidence="1">
    <location>
        <begin position="129"/>
        <end position="150"/>
    </location>
</feature>
<dbReference type="AlphaFoldDB" id="A0A4Q9MJ00"/>
<dbReference type="Proteomes" id="UP000292957">
    <property type="component" value="Unassembled WGS sequence"/>
</dbReference>